<sequence length="409" mass="47619">YLIFFDDGYAQYVNHQDIRVVVESSTCPWDDVSSDTRDFIREYLQMYPERPMVRLQKDNYVRTEWNGRWWRAQVLEVDGSLVRMYFPIDGRTEWIYRGSTRLSPLFNKKMNKAQAEPLRTVRRRTAAFPGQLSIRPYHTNFCASDLSLPLSIISLTSVTHPPLTMTTYESSDVRDCSQETHIYAAFTNHQTKHIINNLKHLSAYGLCVIYMEDWAVVEYNTFGQEQDNTLAHSLNNEPAQPEGRRAVARKSTMTRPSTPPRDVQIRVEQESNGFVKGHVLQEKIMKYHRHVCSSYCLGRSGDRMLMDKSVSPLLFPLLQGWNRIIAKQRRRTVNKLEVYYISPCGVRLRNLSEIFQYIVNTESKLEVDCFTFEVGVNVTTEWEPFKKIYFSEVRLEHLVAAFVVSPKAA</sequence>
<dbReference type="PANTHER" id="PTHR46024:SF1">
    <property type="entry name" value="HISTONE-LYSINE N-METHYLTRANSFERASE EGGLESS"/>
    <property type="match status" value="1"/>
</dbReference>
<dbReference type="Proteomes" id="UP001381693">
    <property type="component" value="Unassembled WGS sequence"/>
</dbReference>
<evidence type="ECO:0000259" key="7">
    <source>
        <dbReference type="PROSITE" id="PS50982"/>
    </source>
</evidence>
<keyword evidence="8" id="KW-0547">Nucleotide-binding</keyword>
<keyword evidence="8" id="KW-0378">Hydrolase</keyword>
<dbReference type="GO" id="GO:0003724">
    <property type="term" value="F:RNA helicase activity"/>
    <property type="evidence" value="ECO:0007669"/>
    <property type="project" value="UniProtKB-EC"/>
</dbReference>
<dbReference type="PANTHER" id="PTHR46024">
    <property type="entry name" value="HISTONE-LYSINE N-METHYLTRANSFERASE EGGLESS"/>
    <property type="match status" value="1"/>
</dbReference>
<keyword evidence="9" id="KW-1185">Reference proteome</keyword>
<reference evidence="8 9" key="1">
    <citation type="submission" date="2023-11" db="EMBL/GenBank/DDBJ databases">
        <title>Halocaridina rubra genome assembly.</title>
        <authorList>
            <person name="Smith C."/>
        </authorList>
    </citation>
    <scope>NUCLEOTIDE SEQUENCE [LARGE SCALE GENOMIC DNA]</scope>
    <source>
        <strain evidence="8">EP-1</strain>
        <tissue evidence="8">Whole</tissue>
    </source>
</reference>
<evidence type="ECO:0000256" key="2">
    <source>
        <dbReference type="ARBA" id="ARBA00022679"/>
    </source>
</evidence>
<comment type="caution">
    <text evidence="8">The sequence shown here is derived from an EMBL/GenBank/DDBJ whole genome shotgun (WGS) entry which is preliminary data.</text>
</comment>
<dbReference type="InterPro" id="IPR016177">
    <property type="entry name" value="DNA-bd_dom_sf"/>
</dbReference>
<feature type="non-terminal residue" evidence="8">
    <location>
        <position position="1"/>
    </location>
</feature>
<dbReference type="GO" id="GO:0016787">
    <property type="term" value="F:hydrolase activity"/>
    <property type="evidence" value="ECO:0007669"/>
    <property type="project" value="UniProtKB-KW"/>
</dbReference>
<evidence type="ECO:0000256" key="3">
    <source>
        <dbReference type="ARBA" id="ARBA00022723"/>
    </source>
</evidence>
<keyword evidence="8" id="KW-0067">ATP-binding</keyword>
<dbReference type="CDD" id="cd21181">
    <property type="entry name" value="Tudor_SETDB1_rpt2"/>
    <property type="match status" value="1"/>
</dbReference>
<dbReference type="Gene3D" id="3.30.890.10">
    <property type="entry name" value="Methyl-cpg-binding Protein 2, Chain A"/>
    <property type="match status" value="1"/>
</dbReference>
<dbReference type="Pfam" id="PF01429">
    <property type="entry name" value="MBD"/>
    <property type="match status" value="1"/>
</dbReference>
<dbReference type="InterPro" id="IPR051516">
    <property type="entry name" value="SETDB_methyltransferase"/>
</dbReference>
<dbReference type="GO" id="GO:0005634">
    <property type="term" value="C:nucleus"/>
    <property type="evidence" value="ECO:0007669"/>
    <property type="project" value="UniProtKB-SubCell"/>
</dbReference>
<evidence type="ECO:0000256" key="5">
    <source>
        <dbReference type="ARBA" id="ARBA00023242"/>
    </source>
</evidence>
<feature type="domain" description="MBD" evidence="7">
    <location>
        <begin position="307"/>
        <end position="377"/>
    </location>
</feature>
<dbReference type="GO" id="GO:0046872">
    <property type="term" value="F:metal ion binding"/>
    <property type="evidence" value="ECO:0007669"/>
    <property type="project" value="UniProtKB-KW"/>
</dbReference>
<keyword evidence="8" id="KW-0347">Helicase</keyword>
<evidence type="ECO:0000313" key="9">
    <source>
        <dbReference type="Proteomes" id="UP001381693"/>
    </source>
</evidence>
<evidence type="ECO:0000256" key="4">
    <source>
        <dbReference type="ARBA" id="ARBA00022833"/>
    </source>
</evidence>
<dbReference type="GO" id="GO:0003677">
    <property type="term" value="F:DNA binding"/>
    <property type="evidence" value="ECO:0007669"/>
    <property type="project" value="InterPro"/>
</dbReference>
<accession>A0AAN8XC58</accession>
<protein>
    <submittedName>
        <fullName evidence="8">ATP-dependent RNA helicase ddx25</fullName>
        <ecNumber evidence="8">3.6.4.13</ecNumber>
    </submittedName>
</protein>
<dbReference type="PROSITE" id="PS50982">
    <property type="entry name" value="MBD"/>
    <property type="match status" value="1"/>
</dbReference>
<dbReference type="GO" id="GO:0010629">
    <property type="term" value="P:negative regulation of gene expression"/>
    <property type="evidence" value="ECO:0007669"/>
    <property type="project" value="TreeGrafter"/>
</dbReference>
<proteinExistence type="predicted"/>
<dbReference type="GO" id="GO:0070828">
    <property type="term" value="P:heterochromatin organization"/>
    <property type="evidence" value="ECO:0007669"/>
    <property type="project" value="TreeGrafter"/>
</dbReference>
<dbReference type="GO" id="GO:0046974">
    <property type="term" value="F:histone H3K9 methyltransferase activity"/>
    <property type="evidence" value="ECO:0007669"/>
    <property type="project" value="TreeGrafter"/>
</dbReference>
<dbReference type="Gene3D" id="2.30.30.140">
    <property type="match status" value="1"/>
</dbReference>
<dbReference type="AlphaFoldDB" id="A0AAN8XC58"/>
<name>A0AAN8XC58_HALRR</name>
<evidence type="ECO:0000313" key="8">
    <source>
        <dbReference type="EMBL" id="KAK7077728.1"/>
    </source>
</evidence>
<dbReference type="SUPFAM" id="SSF54171">
    <property type="entry name" value="DNA-binding domain"/>
    <property type="match status" value="1"/>
</dbReference>
<keyword evidence="3" id="KW-0479">Metal-binding</keyword>
<dbReference type="InterPro" id="IPR041292">
    <property type="entry name" value="Tudor_4"/>
</dbReference>
<dbReference type="EC" id="3.6.4.13" evidence="8"/>
<evidence type="ECO:0000256" key="6">
    <source>
        <dbReference type="SAM" id="MobiDB-lite"/>
    </source>
</evidence>
<keyword evidence="5" id="KW-0539">Nucleus</keyword>
<comment type="subcellular location">
    <subcellularLocation>
        <location evidence="1">Nucleus</location>
    </subcellularLocation>
</comment>
<evidence type="ECO:0000256" key="1">
    <source>
        <dbReference type="ARBA" id="ARBA00004123"/>
    </source>
</evidence>
<dbReference type="InterPro" id="IPR001739">
    <property type="entry name" value="Methyl_CpG_DNA-bd"/>
</dbReference>
<dbReference type="EMBL" id="JAXCGZ010008353">
    <property type="protein sequence ID" value="KAK7077728.1"/>
    <property type="molecule type" value="Genomic_DNA"/>
</dbReference>
<dbReference type="Pfam" id="PF18358">
    <property type="entry name" value="Tudor_4"/>
    <property type="match status" value="1"/>
</dbReference>
<keyword evidence="4" id="KW-0862">Zinc</keyword>
<dbReference type="SMART" id="SM00391">
    <property type="entry name" value="MBD"/>
    <property type="match status" value="1"/>
</dbReference>
<keyword evidence="2" id="KW-0808">Transferase</keyword>
<feature type="region of interest" description="Disordered" evidence="6">
    <location>
        <begin position="233"/>
        <end position="261"/>
    </location>
</feature>
<gene>
    <name evidence="8" type="primary">DDX25_2</name>
    <name evidence="8" type="ORF">SK128_018630</name>
</gene>
<organism evidence="8 9">
    <name type="scientific">Halocaridina rubra</name>
    <name type="common">Hawaiian red shrimp</name>
    <dbReference type="NCBI Taxonomy" id="373956"/>
    <lineage>
        <taxon>Eukaryota</taxon>
        <taxon>Metazoa</taxon>
        <taxon>Ecdysozoa</taxon>
        <taxon>Arthropoda</taxon>
        <taxon>Crustacea</taxon>
        <taxon>Multicrustacea</taxon>
        <taxon>Malacostraca</taxon>
        <taxon>Eumalacostraca</taxon>
        <taxon>Eucarida</taxon>
        <taxon>Decapoda</taxon>
        <taxon>Pleocyemata</taxon>
        <taxon>Caridea</taxon>
        <taxon>Atyoidea</taxon>
        <taxon>Atyidae</taxon>
        <taxon>Halocaridina</taxon>
    </lineage>
</organism>